<dbReference type="VEuPathDB" id="TriTrypDB:LDHU3_26.2570"/>
<feature type="domain" description="Flagellar attachment zone protein 1 conserved" evidence="3">
    <location>
        <begin position="653"/>
        <end position="737"/>
    </location>
</feature>
<feature type="compositionally biased region" description="Low complexity" evidence="2">
    <location>
        <begin position="3311"/>
        <end position="3326"/>
    </location>
</feature>
<feature type="coiled-coil region" evidence="1">
    <location>
        <begin position="261"/>
        <end position="295"/>
    </location>
</feature>
<feature type="domain" description="Flagellar attachment zone protein 1 conserved" evidence="3">
    <location>
        <begin position="1430"/>
        <end position="1521"/>
    </location>
</feature>
<feature type="domain" description="Flagellar attachment zone protein 1 conserved" evidence="3">
    <location>
        <begin position="2150"/>
        <end position="2233"/>
    </location>
</feature>
<feature type="coiled-coil region" evidence="1">
    <location>
        <begin position="2929"/>
        <end position="2997"/>
    </location>
</feature>
<dbReference type="VEuPathDB" id="TriTrypDB:LdBPK_261950.1"/>
<feature type="domain" description="Flagellar attachment zone protein 1 conserved" evidence="3">
    <location>
        <begin position="1147"/>
        <end position="1231"/>
    </location>
</feature>
<feature type="domain" description="Flagellar attachment zone protein 1 conserved" evidence="3">
    <location>
        <begin position="2376"/>
        <end position="2456"/>
    </location>
</feature>
<feature type="coiled-coil region" evidence="1">
    <location>
        <begin position="2505"/>
        <end position="2532"/>
    </location>
</feature>
<feature type="domain" description="Flagellar attachment zone protein 1 conserved" evidence="3">
    <location>
        <begin position="555"/>
        <end position="642"/>
    </location>
</feature>
<feature type="domain" description="Flagellar attachment zone protein 1 conserved" evidence="3">
    <location>
        <begin position="746"/>
        <end position="831"/>
    </location>
</feature>
<feature type="compositionally biased region" description="Low complexity" evidence="2">
    <location>
        <begin position="3271"/>
        <end position="3289"/>
    </location>
</feature>
<feature type="domain" description="Flagellar attachment zone protein 1 conserved" evidence="3">
    <location>
        <begin position="845"/>
        <end position="930"/>
    </location>
</feature>
<evidence type="ECO:0000259" key="3">
    <source>
        <dbReference type="Pfam" id="PF23398"/>
    </source>
</evidence>
<evidence type="ECO:0000313" key="5">
    <source>
        <dbReference type="Proteomes" id="UP000318447"/>
    </source>
</evidence>
<feature type="domain" description="Flagellar attachment zone protein 1 conserved" evidence="3">
    <location>
        <begin position="1850"/>
        <end position="1939"/>
    </location>
</feature>
<keyword evidence="1" id="KW-0175">Coiled coil</keyword>
<dbReference type="VEuPathDB" id="TriTrypDB:LdCL_260025200"/>
<feature type="region of interest" description="Disordered" evidence="2">
    <location>
        <begin position="3265"/>
        <end position="3339"/>
    </location>
</feature>
<feature type="compositionally biased region" description="Polar residues" evidence="2">
    <location>
        <begin position="3300"/>
        <end position="3310"/>
    </location>
</feature>
<feature type="region of interest" description="Disordered" evidence="2">
    <location>
        <begin position="428"/>
        <end position="450"/>
    </location>
</feature>
<dbReference type="VEuPathDB" id="TriTrypDB:LdCL_260025100"/>
<reference evidence="5" key="1">
    <citation type="submission" date="2019-02" db="EMBL/GenBank/DDBJ databases">
        <title>FDA dAtabase for Regulatory Grade micrObial Sequences (FDA-ARGOS): Supporting development and validation of Infectious Disease Dx tests.</title>
        <authorList>
            <person name="Duncan R."/>
            <person name="Fisher C."/>
            <person name="Tallon L."/>
            <person name="Sadzewicz L."/>
            <person name="Sengamalay N."/>
            <person name="Ott S."/>
            <person name="Godinez A."/>
            <person name="Nagaraj S."/>
            <person name="Vavikolanu K."/>
            <person name="Nadendla S."/>
            <person name="Aluvathingal J."/>
            <person name="Sichtig H."/>
        </authorList>
    </citation>
    <scope>NUCLEOTIDE SEQUENCE [LARGE SCALE GENOMIC DNA]</scope>
    <source>
        <strain evidence="5">FDAARGOS_361</strain>
    </source>
</reference>
<dbReference type="PANTHER" id="PTHR33986">
    <property type="entry name" value="OS02G0535700 PROTEIN"/>
    <property type="match status" value="1"/>
</dbReference>
<feature type="domain" description="Flagellar attachment zone protein 1 conserved" evidence="3">
    <location>
        <begin position="2276"/>
        <end position="2360"/>
    </location>
</feature>
<feature type="domain" description="Flagellar attachment zone protein 1 conserved" evidence="3">
    <location>
        <begin position="1334"/>
        <end position="1423"/>
    </location>
</feature>
<name>A0A504X0Q9_LEIDO</name>
<feature type="coiled-coil region" evidence="1">
    <location>
        <begin position="76"/>
        <end position="110"/>
    </location>
</feature>
<dbReference type="Pfam" id="PF23398">
    <property type="entry name" value="FAZ1_cons"/>
    <property type="match status" value="21"/>
</dbReference>
<proteinExistence type="predicted"/>
<gene>
    <name evidence="4" type="ORF">CGC21_32280</name>
</gene>
<feature type="domain" description="Flagellar attachment zone protein 1 conserved" evidence="3">
    <location>
        <begin position="1647"/>
        <end position="1730"/>
    </location>
</feature>
<evidence type="ECO:0000313" key="4">
    <source>
        <dbReference type="EMBL" id="TPP41225.1"/>
    </source>
</evidence>
<dbReference type="VEuPathDB" id="TriTrypDB:LdBPK_261960.1"/>
<feature type="domain" description="Flagellar attachment zone protein 1 conserved" evidence="3">
    <location>
        <begin position="952"/>
        <end position="1034"/>
    </location>
</feature>
<organism evidence="4 5">
    <name type="scientific">Leishmania donovani</name>
    <dbReference type="NCBI Taxonomy" id="5661"/>
    <lineage>
        <taxon>Eukaryota</taxon>
        <taxon>Discoba</taxon>
        <taxon>Euglenozoa</taxon>
        <taxon>Kinetoplastea</taxon>
        <taxon>Metakinetoplastina</taxon>
        <taxon>Trypanosomatida</taxon>
        <taxon>Trypanosomatidae</taxon>
        <taxon>Leishmaniinae</taxon>
        <taxon>Leishmania</taxon>
    </lineage>
</organism>
<dbReference type="VEuPathDB" id="TriTrypDB:LDHU3_26.2560"/>
<feature type="domain" description="Flagellar attachment zone protein 1 conserved" evidence="3">
    <location>
        <begin position="2036"/>
        <end position="2127"/>
    </location>
</feature>
<feature type="domain" description="Flagellar attachment zone protein 1 conserved" evidence="3">
    <location>
        <begin position="1531"/>
        <end position="1621"/>
    </location>
</feature>
<feature type="domain" description="Flagellar attachment zone protein 1 conserved" evidence="3">
    <location>
        <begin position="1236"/>
        <end position="1325"/>
    </location>
</feature>
<dbReference type="EMBL" id="RHLC01000017">
    <property type="protein sequence ID" value="TPP41225.1"/>
    <property type="molecule type" value="Genomic_DNA"/>
</dbReference>
<protein>
    <recommendedName>
        <fullName evidence="3">Flagellar attachment zone protein 1 conserved domain-containing protein</fullName>
    </recommendedName>
</protein>
<feature type="domain" description="Flagellar attachment zone protein 1 conserved" evidence="3">
    <location>
        <begin position="458"/>
        <end position="545"/>
    </location>
</feature>
<feature type="domain" description="Flagellar attachment zone protein 1 conserved" evidence="3">
    <location>
        <begin position="3022"/>
        <end position="3110"/>
    </location>
</feature>
<dbReference type="Proteomes" id="UP000318447">
    <property type="component" value="Unassembled WGS sequence"/>
</dbReference>
<feature type="domain" description="Flagellar attachment zone protein 1 conserved" evidence="3">
    <location>
        <begin position="1751"/>
        <end position="1842"/>
    </location>
</feature>
<feature type="domain" description="Flagellar attachment zone protein 1 conserved" evidence="3">
    <location>
        <begin position="1948"/>
        <end position="2028"/>
    </location>
</feature>
<evidence type="ECO:0000256" key="2">
    <source>
        <dbReference type="SAM" id="MobiDB-lite"/>
    </source>
</evidence>
<dbReference type="Gene3D" id="1.20.920.60">
    <property type="match status" value="1"/>
</dbReference>
<dbReference type="InterPro" id="IPR009367">
    <property type="entry name" value="Elm1-like"/>
</dbReference>
<comment type="caution">
    <text evidence="4">The sequence shown here is derived from an EMBL/GenBank/DDBJ whole genome shotgun (WGS) entry which is preliminary data.</text>
</comment>
<dbReference type="FunFam" id="1.20.920.20:FF:000023">
    <property type="entry name" value="Putative mitotubule-associated protein Gb4"/>
    <property type="match status" value="1"/>
</dbReference>
<sequence>MTAVSVNENELVHLSVGDFVAILTHHMKDGKLHWILGSVETPPYLRDVEIRLWAKQRFEYYDEGDTPADPETAALMDRIAQVKDELRKSIDQAEDLTEQLRDRRAAIIQKIAEADRYVAESKAVRDAARDDVESISDRNWQELKSYRIPPKMVSVIIRAVMLLLSEDEARTWPHMQRVLRDFYFKRRITSYDPVTQLSPERRDYILQECVSKKSFRYDRAMQGSVAVGPIYYWVLAQLDSGEAQSQKEDVEQEKIARQKELRGVLKQISEQQERISEYQELMDDLDDQLRLCNQRNSDGSSVASHSRRRISISDRYAESFAAREGKEYLRPAFYAWKPTDRVIIVLRKNIVCNFGAVTSQEQEEGYNMSEPQIRMLDEALIRSQQALETICGDNEGEDDALEEDMLKQNDNETDHTVRKDEDILEERQRNAAEGKPTPIPTPQASDTNKVGIGAAEATSKLQRTFEGKNWHRILDRKREAIEAAFTEDSSECLKVPPYSIMIESLMVGSLIVDFSAQHDGQRSDAELQERVKTFEFPKVMSLYDEEDEEDDDGPEHQMKFGGDRWADMTPEHHDEIEAAFLADTSAATGALQDEIAVQDIRADADEGLTVDYSLLDKDRDPEEVQEQVDAYAYPAVWALYQRLAGLDAAAPIHQVRFRGERWADIMPGAEEAIRQAFAEDTADALGIAPQQVIPDEIRYEKGLTVPYTVLDCSLDGDEVDAKAEDYHYPNTWALYDRLVAEAVGAAYQKSFEGEHWETVLHAARPEVSEAFCTDTANAVKSEPGDVDPRSVDTDQNRLLVSYNVGDSQQRADEVRADTQEYPYPEVWALYQLVIAEEAEGTRKLSQTFDGEAWDAINAEMPEQVREAFTEDVSVATRVNPACVTIRDIKTSKKGMTVEYGIVREEGQSAYATRKAAKNFDYPVTWSLYEANKKSAPGHALSGFGEGESAIFERRFEGDDWDIVVEGCREELSDAFRADTARVLGVPKQSVRIISIEIGSPNVKYQLVDPPCEDREIERRMEEDELPEVMDLYRRCTRAEAEGATPALQDLEAMPPKVFDGDEWGFVMANQRAELEKAFVKDTADALGVSDDQVRVKEMKVGPYALRVQYSVRDCPSDEAAAQATVEDYAYPSMWEIYPDEEDLGNCQKTFDGTGWEAIVASREDDVRAAFAKDVAEALKAGEQSVVVKSVHANAEGLEVRYNVTSEACDSEQIMEMQQEYGYPNTWALYEEDEGNWVTTSHQLGFEGEDWVYVVQDKMPELQEAFVSCTAELFHLRPEHITNTKYTLGSLIVDFELTHPARMSEEEIRRQLVTCPYEPVWELYGYHPWVPTEVTETTHNICFEGPGWATVLESQREELEECFKQGTAAALEVEPSDVRIDSADCAEECLFIRTTVTHHIFQDNELLQEQLTRYPYEEVWKLYAEDPNQSWTLTSHQVGFDGDDWMYIVSAKKEALEKAFRTCTGESLDLTDEHITNIVFEANEAALLTTFEVKHPKEQSEKEVNRRLAECDYMRVWELYIDHPYNPEENEVTSHEIGFEGDEWNKVIATQLKQLEEAIMLDTSEALEVTPNDITSITTSFENGNLLIVRLNIQHPVLQDEELIKEQLSRYPYERVWALYEDAPITPLSEEDAVRFNGTGEGESAIFERRFEGDDWDIVVEGCPEELSDAFRAEAARVLGVPKQSVRIISTEIGSLIVKYQIVDPPCEDREIERRMEEDELPEVLNLYRRRIRAEDEGATTTSRVKPEGKKITTLEDCGFEGEDWDYVWSIKQEAMRTAFAKGVADALGIKPTDIQNINMEKSADGIVLGANVTHPLTQDYQMIRQTLKNHPFEELWALYETRPYNPAESVTTEHLIYFEGEEWDAVMAGKREEVVEAIRKDTASALELPADDVVSVCTKVEPTGLAATVVVSHSPLQDDELIYEELTKYDYERVWALYCPESGPLHGTKHFDGLNWADVIGSDKDGVMQAFRDDTAAAVSMRPDDVDVDDIRTTGLGMDVDYTVNLANTSGEDIEHTLRTYPYPNVWGHYRVEDEITTQQNCGFKGEDWDYVWSIKQEAMRKAFAKGVADALGIKPTDIQNINMEKSADGIVLGANVTHPLTQDYQMIRQTLKNHPFEELWALYETRPCGQGDLKSALGGTGDRESGRLQRLFEGDDWDLVLEGCPEDATDAFRKGVADSVHVSKSDVVVMAWHLGSLIMSYKVRNCDMEDAEINDRVRAHEFPELMALYRARVRHGQKGEGGATEGSPMRKEKVITVDIVDEAEVPEGYTRVALSVSFEGELWEKIVKTRTQELADAFRADTAKSIGAALGDIHIRECFVSKVLLLVHFSARYEATVSEAELRKKIDEHSYDNVWALYDEMEDALAADMSEVMVKHFVGVHWDFAMEACPTLVEEAFKEDTANVLRTHASKVLVEDIALGSLIVRFRVQGLTISEAEAMQMTGNYAYPKVWALYMSCEEANGRASLKSHKNGSGGGLSRRRAEQLVAEEGVESQDTVTYLRKALADARRERDMYMEQVEQAEEAQRATEATPSSAVVLGGRTDLHVGDFVGFQRISPSKEWKLSLGKVIALPTTLTVKVAHFDAVNETTVTQDPISEQMVRQKAAEKGKMDIWHNREALRENLAQESAKEKAATQRLLAARDQTVTRQMATGDKVTVSLENLDNARRGLREVPVKEWSLLRKSCLPSAEIIGVMRSVMLILYEDSVTKWEGIQEVMHREDFMERILSWDCTATPMSLSRRKRIVALCAGKDVEGAPSKKRRRSGARSRSPSCPLVVAAKSSNSSNVAILDKSVRAWINAQLSCSEASREQEMVINSCFAEQQEQRALLREINDMRVGISFIEVQMLEMKNAILGIDDAPKPIMPLDAYPTDTVFYKRSYPDADSRFVQEIILREAVIHNFGHIAEEDAEGYVRLNPTQVELLRDAVVSANVRHDAEEMEELLARKEREEQEMAELRSRVNQLRNKVSLTAEEEEELAQLEKLLADAERRHHATLSRIADLYACGRGAREITLAIKRPEFCYTRLHCRMSGDWETILSDPERYGEMIAAFCDDVSTLLNIPASYVLDIDACCGSLLIDFTVKHSGDLDDEQLQDLVNNGCFSALCMFYEKVTFKKTSPLNTSQQQLAYDLEQRFNGPAPISGMGIKQILADYYNADGTLDEEFSDEVKAHMDYRKAFITIPPLREDYDDVAVRGPFEQHAEDEGETLSAAVPMSIMASSVGGNRYKEEDESAGATQMSIGLTDTGNAAHDMTESAPATEVYGRSINGTDNAQPAVDAAAPAAPTVSAPAEVRRPGAPSSDAGSFSKSSEITKASSAVTLSTSSSASGKFFKVATMRATP</sequence>
<dbReference type="InterPro" id="IPR056614">
    <property type="entry name" value="FAZ1_cons"/>
</dbReference>
<feature type="domain" description="Flagellar attachment zone protein 1 conserved" evidence="3">
    <location>
        <begin position="1056"/>
        <end position="1137"/>
    </location>
</feature>
<dbReference type="PANTHER" id="PTHR33986:SF15">
    <property type="entry name" value="MITOCHONDRIAL FISSION PROTEIN ELM1"/>
    <property type="match status" value="1"/>
</dbReference>
<dbReference type="Gene3D" id="1.20.920.20">
    <property type="match status" value="1"/>
</dbReference>
<evidence type="ECO:0000256" key="1">
    <source>
        <dbReference type="SAM" id="Coils"/>
    </source>
</evidence>
<accession>A0A504X0Q9</accession>